<reference evidence="2 3" key="1">
    <citation type="journal article" date="2020" name="Nature">
        <title>Six reference-quality genomes reveal evolution of bat adaptations.</title>
        <authorList>
            <person name="Jebb D."/>
            <person name="Huang Z."/>
            <person name="Pippel M."/>
            <person name="Hughes G.M."/>
            <person name="Lavrichenko K."/>
            <person name="Devanna P."/>
            <person name="Winkler S."/>
            <person name="Jermiin L.S."/>
            <person name="Skirmuntt E.C."/>
            <person name="Katzourakis A."/>
            <person name="Burkitt-Gray L."/>
            <person name="Ray D.A."/>
            <person name="Sullivan K.A.M."/>
            <person name="Roscito J.G."/>
            <person name="Kirilenko B.M."/>
            <person name="Davalos L.M."/>
            <person name="Corthals A.P."/>
            <person name="Power M.L."/>
            <person name="Jones G."/>
            <person name="Ransome R.D."/>
            <person name="Dechmann D.K.N."/>
            <person name="Locatelli A.G."/>
            <person name="Puechmaille S.J."/>
            <person name="Fedrigo O."/>
            <person name="Jarvis E.D."/>
            <person name="Hiller M."/>
            <person name="Vernes S.C."/>
            <person name="Myers E.W."/>
            <person name="Teeling E.C."/>
        </authorList>
    </citation>
    <scope>NUCLEOTIDE SEQUENCE [LARGE SCALE GENOMIC DNA]</scope>
    <source>
        <strain evidence="2">MRouAeg1</strain>
        <tissue evidence="2">Muscle</tissue>
    </source>
</reference>
<feature type="region of interest" description="Disordered" evidence="1">
    <location>
        <begin position="31"/>
        <end position="65"/>
    </location>
</feature>
<keyword evidence="3" id="KW-1185">Reference proteome</keyword>
<feature type="compositionally biased region" description="Basic and acidic residues" evidence="1">
    <location>
        <begin position="111"/>
        <end position="131"/>
    </location>
</feature>
<evidence type="ECO:0000313" key="2">
    <source>
        <dbReference type="EMBL" id="KAF6427822.1"/>
    </source>
</evidence>
<sequence>MCDVTKRTNSGCLHNTVRKFADVAPDSTLQLTLKNPAPVPPSSAPKRRRTPGGRDEVENVALEDSQNTWKEKTKFQVTSPYLAQRFATQIILERGGRQGRDPGDSDNFEGPWKKENPGSDRGGRFREEGEI</sequence>
<comment type="caution">
    <text evidence="2">The sequence shown here is derived from an EMBL/GenBank/DDBJ whole genome shotgun (WGS) entry which is preliminary data.</text>
</comment>
<feature type="compositionally biased region" description="Basic and acidic residues" evidence="1">
    <location>
        <begin position="94"/>
        <end position="103"/>
    </location>
</feature>
<gene>
    <name evidence="2" type="ORF">HJG63_008310</name>
</gene>
<evidence type="ECO:0000256" key="1">
    <source>
        <dbReference type="SAM" id="MobiDB-lite"/>
    </source>
</evidence>
<proteinExistence type="predicted"/>
<organism evidence="2 3">
    <name type="scientific">Rousettus aegyptiacus</name>
    <name type="common">Egyptian fruit bat</name>
    <name type="synonym">Pteropus aegyptiacus</name>
    <dbReference type="NCBI Taxonomy" id="9407"/>
    <lineage>
        <taxon>Eukaryota</taxon>
        <taxon>Metazoa</taxon>
        <taxon>Chordata</taxon>
        <taxon>Craniata</taxon>
        <taxon>Vertebrata</taxon>
        <taxon>Euteleostomi</taxon>
        <taxon>Mammalia</taxon>
        <taxon>Eutheria</taxon>
        <taxon>Laurasiatheria</taxon>
        <taxon>Chiroptera</taxon>
        <taxon>Yinpterochiroptera</taxon>
        <taxon>Pteropodoidea</taxon>
        <taxon>Pteropodidae</taxon>
        <taxon>Rousettinae</taxon>
        <taxon>Rousettus</taxon>
    </lineage>
</organism>
<evidence type="ECO:0000313" key="3">
    <source>
        <dbReference type="Proteomes" id="UP000593571"/>
    </source>
</evidence>
<dbReference type="EMBL" id="JACASE010000011">
    <property type="protein sequence ID" value="KAF6427822.1"/>
    <property type="molecule type" value="Genomic_DNA"/>
</dbReference>
<protein>
    <submittedName>
        <fullName evidence="2">Uncharacterized protein</fullName>
    </submittedName>
</protein>
<name>A0A7J8DY67_ROUAE</name>
<dbReference type="Proteomes" id="UP000593571">
    <property type="component" value="Unassembled WGS sequence"/>
</dbReference>
<feature type="region of interest" description="Disordered" evidence="1">
    <location>
        <begin position="92"/>
        <end position="131"/>
    </location>
</feature>
<dbReference type="AlphaFoldDB" id="A0A7J8DY67"/>
<accession>A0A7J8DY67</accession>